<keyword evidence="23 32" id="KW-1039">Host endosome</keyword>
<dbReference type="GO" id="GO:0020002">
    <property type="term" value="C:host cell plasma membrane"/>
    <property type="evidence" value="ECO:0007669"/>
    <property type="project" value="UniProtKB-SubCell"/>
</dbReference>
<comment type="miscellaneous">
    <text evidence="32">HIV-1 lineages are divided in three main groups, M (for Major), O (for Outlier), and N (for New, or Non-M, Non-O). The vast majority of strains found worldwide belong to the group M. Group O seems to be endemic to and largely confined to Cameroon and neighboring countries in West Central Africa, where these viruses represent a small minority of HIV-1 strains. The group N is represented by a limited number of isolates from Cameroonian persons. The group M is further subdivided in 9 clades or subtypes (A to D, F to H, J and K).</text>
</comment>
<dbReference type="Gene3D" id="1.20.5.490">
    <property type="entry name" value="Single helix bin"/>
    <property type="match status" value="1"/>
</dbReference>
<reference evidence="37" key="1">
    <citation type="journal article" date="2017" name="J. Virol.">
        <title>Identification of emerging mac-tropic HIV-1 R5 variants in brain tissue of AIDS patients without severe neurological complications.</title>
        <authorList>
            <person name="Gonzalez-Perez M.P."/>
            <person name="Peters P.J."/>
            <person name="O'Connell O."/>
            <person name="Silva N."/>
            <person name="Macri S."/>
            <person name="Kaliyaperumal S."/>
            <person name="Luzuriaga K."/>
            <person name="Clapham P.R."/>
        </authorList>
    </citation>
    <scope>NUCLEOTIDE SEQUENCE</scope>
    <source>
        <strain evidence="37">CE148-SP96-48-33</strain>
    </source>
</reference>
<dbReference type="Gene3D" id="2.170.40.20">
    <property type="entry name" value="Human immunodeficiency virus 1, Gp160, envelope glycoprotein"/>
    <property type="match status" value="2"/>
</dbReference>
<dbReference type="GO" id="GO:0005198">
    <property type="term" value="F:structural molecule activity"/>
    <property type="evidence" value="ECO:0007669"/>
    <property type="project" value="UniProtKB-UniRule"/>
</dbReference>
<feature type="region of interest" description="V2" evidence="32">
    <location>
        <begin position="161"/>
        <end position="200"/>
    </location>
</feature>
<dbReference type="GO" id="GO:0039654">
    <property type="term" value="P:fusion of virus membrane with host endosome membrane"/>
    <property type="evidence" value="ECO:0007669"/>
    <property type="project" value="UniProtKB-UniRule"/>
</dbReference>
<feature type="transmembrane region" description="Helical" evidence="33">
    <location>
        <begin position="678"/>
        <end position="699"/>
    </location>
</feature>
<feature type="region of interest" description="CD4-binding loop" evidence="32">
    <location>
        <begin position="366"/>
        <end position="376"/>
    </location>
</feature>
<feature type="region of interest" description="Immunosuppression" evidence="32">
    <location>
        <begin position="574"/>
        <end position="592"/>
    </location>
</feature>
<keyword evidence="9 32" id="KW-1032">Host cell membrane</keyword>
<evidence type="ECO:0000256" key="2">
    <source>
        <dbReference type="ARBA" id="ARBA00004433"/>
    </source>
</evidence>
<evidence type="ECO:0000259" key="36">
    <source>
        <dbReference type="Pfam" id="PF00517"/>
    </source>
</evidence>
<dbReference type="Gene3D" id="1.10.287.210">
    <property type="match status" value="1"/>
</dbReference>
<dbReference type="InterPro" id="IPR036377">
    <property type="entry name" value="Gp120_core_sf"/>
</dbReference>
<dbReference type="EMBL" id="KX156543">
    <property type="protein sequence ID" value="ASN74286.1"/>
    <property type="molecule type" value="Genomic_DNA"/>
</dbReference>
<feature type="short sequence motif" description="Di-leucine internalization motif" evidence="32">
    <location>
        <begin position="855"/>
        <end position="856"/>
    </location>
</feature>
<comment type="PTM">
    <text evidence="32">Palmitoylation of the transmembrane protein and of Env polyprotein (prior to its proteolytic cleavage) is essential for their association with host cell membrane lipid rafts. Palmitoylation is therefore required for envelope trafficking to classical lipid rafts, but not for viral replication.</text>
</comment>
<dbReference type="InterPro" id="IPR037527">
    <property type="entry name" value="Gp160"/>
</dbReference>
<feature type="disulfide bond" evidence="32">
    <location>
        <begin position="232"/>
        <end position="243"/>
    </location>
</feature>
<keyword evidence="24 32" id="KW-0175">Coiled coil</keyword>
<comment type="domain">
    <text evidence="32 33">The 17 amino acids long immunosuppressive region is present in many retroviral envelope proteins. Synthetic peptides derived from this relatively conserved sequence inhibit immune function in vitro and in vivo.</text>
</comment>
<evidence type="ECO:0000256" key="7">
    <source>
        <dbReference type="ARBA" id="ARBA00022506"/>
    </source>
</evidence>
<dbReference type="SUPFAM" id="SSF56502">
    <property type="entry name" value="gp120 core"/>
    <property type="match status" value="2"/>
</dbReference>
<dbReference type="InterPro" id="IPR000777">
    <property type="entry name" value="HIV1_Gp120"/>
</dbReference>
<feature type="chain" id="PRO_5023351664" description="Envelope glycoprotein gp160" evidence="32">
    <location>
        <begin position="31"/>
        <end position="856"/>
    </location>
</feature>
<comment type="function">
    <text evidence="32">Surface protein gp120: Attaches the virus to the host lymphoid cell by binding to the primary receptor CD4. This interaction induces a structural rearrangement creating a high affinity binding site for a chemokine coreceptor like CXCR4 and/or CCR5. Acts as a ligand for CD209/DC-SIGN and CLEC4M/DC-SIGNR, which are respectively found on dendritic cells (DCs), and on endothelial cells of liver sinusoids and lymph node sinuses. These interactions allow capture of viral particles at mucosal surfaces by these cells and subsequent transmission to permissive cells. HIV subverts the migration properties of dendritic cells to gain access to CD4+ T-cells in lymph nodes. Virus transmission to permissive T-cells occurs either in trans (without DCs infection, through viral capture and transmission), or in cis (following DCs productive infection, through the usual CD4-gp120 interaction), thereby inducing a robust infection. In trans infection, bound virions remain infectious over days and it is proposed that they are not degraded, but protected in non-lysosomal acidic organelles within the DCs close to the cell membrane thus contributing to the viral infectious potential during DCs' migration from the periphery to the lymphoid tissues. On arrival at lymphoid tissues, intact virions recycle back to DCs' cell surface allowing virus transmission to CD4+ T-cells.</text>
</comment>
<dbReference type="Pfam" id="PF00516">
    <property type="entry name" value="GP120"/>
    <property type="match status" value="1"/>
</dbReference>
<evidence type="ECO:0000256" key="18">
    <source>
        <dbReference type="ARBA" id="ARBA00022844"/>
    </source>
</evidence>
<protein>
    <recommendedName>
        <fullName evidence="32">Envelope glycoprotein gp160</fullName>
    </recommendedName>
    <alternativeName>
        <fullName evidence="32">Env polyprotein</fullName>
    </alternativeName>
    <component>
        <recommendedName>
            <fullName evidence="32">Surface protein gp120</fullName>
            <shortName evidence="32">SU</shortName>
        </recommendedName>
        <alternativeName>
            <fullName evidence="32">Glycoprotein 120</fullName>
            <shortName evidence="32">gp120</shortName>
        </alternativeName>
    </component>
    <component>
        <recommendedName>
            <fullName evidence="32">Transmembrane protein gp41</fullName>
            <shortName evidence="32">TM</shortName>
        </recommendedName>
        <alternativeName>
            <fullName evidence="32">Glycoprotein 41</fullName>
            <shortName evidence="32">gp41</shortName>
        </alternativeName>
    </component>
</protein>
<dbReference type="GO" id="GO:0052031">
    <property type="term" value="P:symbiont-mediated perturbation of host defense response"/>
    <property type="evidence" value="ECO:0007669"/>
    <property type="project" value="UniProtKB-UniRule"/>
</dbReference>
<comment type="domain">
    <text evidence="32">Some of the most genetically diverse regions of the viral genome are present in Env. They are called variable regions 1 through 5 (V1 through V5). Coreceptor usage of gp120 is determined mainly by the primary structure of the third variable region (V3) in the outer domain of gp120. The sequence of V3 determines which coreceptor, CCR5 and/or CXCR4 (corresponding to R5/macrophage, X4/T cell and R5X4/T cell and macrophage tropism), is used to trigger the fusion potential of the Env complex, and hence which cells the virus can infect. Binding to CCR5 involves a region adjacent in addition to V3.</text>
</comment>
<comment type="miscellaneous">
    <text evidence="32">Inhibitors targeting HIV-1 viral envelope proteins are used as antiretroviral drugs. Attachment of virions to the cell surface via non-specific interactions and CD4 binding can be blocked by inhibitors that include cyanovirin-N, cyclotriazadisulfonamide analogs, PRO 2000, TNX 355 and PRO 542. In addition, BMS 806 can block CD4-induced conformational changes. Env interactions with the coreceptor molecules can be targeted by CCR5 antagonists including SCH-D, maraviroc (UK 427857) and aplaviroc (GW 873140), and the CXCR4 antagonist AMD 070. Fusion of viral and cellular membranes can be inhibited by peptides such as enfuvirtide and tifuvirtide (T 1249). Resistance to inhibitors associated with mutations in Env are observed. Most of the time, single mutations confer only a modest reduction in drug susceptibility. Combination of several mutations is usually required to develop a high-level drug resistance.</text>
</comment>
<keyword evidence="12 32" id="KW-1162">Viral penetration into host cytoplasm</keyword>
<dbReference type="FunFam" id="1.20.5.490:FF:000001">
    <property type="entry name" value="Envelope glycoprotein gp160"/>
    <property type="match status" value="1"/>
</dbReference>
<feature type="disulfide bond" evidence="32">
    <location>
        <begin position="222"/>
        <end position="251"/>
    </location>
</feature>
<feature type="domain" description="Human immunodeficiency virus 1 envelope glycoprotein Gp120" evidence="35">
    <location>
        <begin position="32"/>
        <end position="510"/>
    </location>
</feature>
<comment type="subunit">
    <text evidence="32">The mature envelope protein (Env) consists of a homotrimer of non-covalently associated gp120-gp41 heterodimers. The resulting complex protrudes from the virus surface as a spike. There seems to be as few as 10 spikes on the average virion. Surface protein gp120 interacts with host CD4, CCR5 and CXCR4. Gp120 also interacts with the C-type lectins CD209/DC-SIGN and CLEC4M/DC-SIGNR (collectively referred to as DC-SIGN(R)). Gp120 and gp41 interact with GalCer. Gp120 interacts with host ITGA4/ITGB7 complex; on CD4+ T-cells, this interaction results in rapid activation of integrin ITGAL/LFA-1, which facilitates efficient cell-to-cell spreading of HIV-1. Gp120 interacts with cell-associated heparan sulfate; this interaction increases virus infectivity on permissive cells and may be involved in infection of CD4- cells.</text>
</comment>
<evidence type="ECO:0000256" key="8">
    <source>
        <dbReference type="ARBA" id="ARBA00022510"/>
    </source>
</evidence>
<evidence type="ECO:0000256" key="26">
    <source>
        <dbReference type="ARBA" id="ARBA00023139"/>
    </source>
</evidence>
<comment type="function">
    <text evidence="32">Envelope glycoprotein gp160: Oligomerizes in the host endoplasmic reticulum into predominantly trimers. In a second time, gp160 transits in the host Golgi, where glycosylation is completed. The precursor is then proteolytically cleaved in the trans-Golgi and thereby activated by cellular furin or furin-like proteases to produce gp120 and gp41.</text>
</comment>
<evidence type="ECO:0000259" key="35">
    <source>
        <dbReference type="Pfam" id="PF00516"/>
    </source>
</evidence>
<dbReference type="GO" id="GO:0019082">
    <property type="term" value="P:viral protein processing"/>
    <property type="evidence" value="ECO:0007669"/>
    <property type="project" value="UniProtKB-UniRule"/>
</dbReference>
<keyword evidence="25 32" id="KW-0472">Membrane</keyword>
<keyword evidence="20 32" id="KW-0261">Viral envelope protein</keyword>
<evidence type="ECO:0000256" key="4">
    <source>
        <dbReference type="ARBA" id="ARBA00004563"/>
    </source>
</evidence>
<keyword evidence="26 32" id="KW-0564">Palmitate</keyword>
<evidence type="ECO:0000256" key="25">
    <source>
        <dbReference type="ARBA" id="ARBA00023136"/>
    </source>
</evidence>
<feature type="region of interest" description="MPER; binding to GalCer" evidence="32">
    <location>
        <begin position="662"/>
        <end position="683"/>
    </location>
</feature>
<dbReference type="GO" id="GO:0055036">
    <property type="term" value="C:virion membrane"/>
    <property type="evidence" value="ECO:0007669"/>
    <property type="project" value="UniProtKB-SubCell"/>
</dbReference>
<feature type="disulfide bond" evidence="32">
    <location>
        <begin position="52"/>
        <end position="72"/>
    </location>
</feature>
<keyword evidence="14 32" id="KW-0812">Transmembrane</keyword>
<comment type="subcellular location">
    <molecule>Surface protein gp120</molecule>
    <subcellularLocation>
        <location evidence="32">Virion membrane</location>
        <topology evidence="32">Peripheral membrane protein</topology>
    </subcellularLocation>
    <subcellularLocation>
        <location evidence="32">Host cell membrane</location>
        <topology evidence="32">Peripheral membrane protein</topology>
    </subcellularLocation>
    <subcellularLocation>
        <location evidence="32">Host endosome membrane</location>
        <topology evidence="32">Single-pass type I membrane protein</topology>
    </subcellularLocation>
    <text evidence="32">The surface protein is not anchored to the viral envelope, but associates with the extravirion surface through its binding to TM. It is probably concentrated at the site of budding and incorporated into the virions possibly by contacts between the cytoplasmic tail of Env and the N-terminus of Gag.</text>
</comment>
<evidence type="ECO:0000256" key="3">
    <source>
        <dbReference type="ARBA" id="ARBA00004505"/>
    </source>
</evidence>
<evidence type="ECO:0000256" key="14">
    <source>
        <dbReference type="ARBA" id="ARBA00022692"/>
    </source>
</evidence>
<dbReference type="HAMAP" id="MF_04083">
    <property type="entry name" value="HIV_ENV"/>
    <property type="match status" value="1"/>
</dbReference>
<sequence>MRVKGIRMNWHHLWRWGTMLLGMLMICNATQLWVTVYYGVPVWKEATTTLFCASDAKAYDPEVHNVWATHACVPTDPDPQEVELKNLTENFNIWKNNMVEQMHEDIISLWDQSLKPCVKLTPICVTLHCTNWNATKNATNTNYSNTNSSWGTIKEGEVKNCSFNVTTPIKNKRQKEYALFYKLDLISINDDNTSYTLINCNTSVITQACPKVSFEPIPIHYCAPAGFAILKCNEKKFNGTGPCKNVSTVQCTHGIKPVVSTQLLLNGSLAEEGIVIRSENISNNVKTIIVHLNESIQINCTRPNNNTRKSIPIGPGRAFYATGDITGDIRQAHCNLSSARWNNTLKRIVIKLREQFENKTIIFNQSAGGDPEIVMHTFNCGGEFFYCDSTQLFNSTWNNTEQPTWNDTGEIITLPCRIKQIINRWQEVGKAMYAPPIRGQISCSSLITGILLTRDGGKKESNETETFRPGGGDMRDNWRNELYKYKVVKIEPLGVAPTKAKRRVVQREKRAVGTIGAMFLGFLGAAGSTMGAAAVTLTVQARQLLSGIVQQQNNLLRAIEAQQHMLQLTVWGIKQLQARVLAVERYLKDQQLLGIWGCSGKLICTTAVPWNTSWSNKSLDDIWHNMTWMQWEKEISNYTDKIYSLIEESQNQQEKNEQELLELDKWASLWNWFDITKWLWYIKIFIMVVAGLVGLRIVFSVLSIVNRVRQGYSPLSFQTLLPTSKGPDRPEGIEGEGGERDRDRSGQLATGFLELIWIDLRSLFLFSYHRLRDLLLIVARIVELLGRRGWEALKYWWNLLQYWSQELKNSAISLLNATAITVAEGTDRIIEVVQRICRAIRNIPRRIRQGLERSLL</sequence>
<feature type="lipid moiety-binding region" description="S-palmitoyl cysteine; by host" evidence="32">
    <location>
        <position position="837"/>
    </location>
</feature>
<evidence type="ECO:0000256" key="31">
    <source>
        <dbReference type="ARBA" id="ARBA00023296"/>
    </source>
</evidence>
<feature type="compositionally biased region" description="Basic and acidic residues" evidence="34">
    <location>
        <begin position="726"/>
        <end position="745"/>
    </location>
</feature>
<keyword evidence="16 32" id="KW-0732">Signal</keyword>
<evidence type="ECO:0000256" key="23">
    <source>
        <dbReference type="ARBA" id="ARBA00023046"/>
    </source>
</evidence>
<comment type="subcellular location">
    <molecule>Transmembrane protein gp41</molecule>
    <subcellularLocation>
        <location evidence="32">Virion membrane</location>
        <topology evidence="32">Single-pass type I membrane protein</topology>
    </subcellularLocation>
    <subcellularLocation>
        <location evidence="32">Host cell membrane</location>
        <topology evidence="32">Single-pass type I membrane protein</topology>
    </subcellularLocation>
    <subcellularLocation>
        <location evidence="32">Host endosome membrane</location>
        <topology evidence="32">Single-pass type I membrane protein</topology>
    </subcellularLocation>
    <text evidence="32">It is probably concentrated at the site of budding and incorporated into the virions possibly by contacts between the cytoplasmic tail of Env and the N-terminus of Gag.</text>
</comment>
<evidence type="ECO:0000256" key="9">
    <source>
        <dbReference type="ARBA" id="ARBA00022511"/>
    </source>
</evidence>
<evidence type="ECO:0000256" key="24">
    <source>
        <dbReference type="ARBA" id="ARBA00023054"/>
    </source>
</evidence>
<organismHost>
    <name type="scientific">Homo sapiens</name>
    <name type="common">Human</name>
    <dbReference type="NCBI Taxonomy" id="9606"/>
</organismHost>
<dbReference type="GO" id="GO:0019031">
    <property type="term" value="C:viral envelope"/>
    <property type="evidence" value="ECO:0007669"/>
    <property type="project" value="UniProtKB-KW"/>
</dbReference>
<dbReference type="GO" id="GO:1903908">
    <property type="term" value="P:positive regulation of plasma membrane raft polarization"/>
    <property type="evidence" value="ECO:0007669"/>
    <property type="project" value="UniProtKB-UniRule"/>
</dbReference>
<evidence type="ECO:0000256" key="33">
    <source>
        <dbReference type="RuleBase" id="RU363095"/>
    </source>
</evidence>
<keyword evidence="28 32" id="KW-0325">Glycoprotein</keyword>
<evidence type="ECO:0000313" key="37">
    <source>
        <dbReference type="EMBL" id="ASN74286.1"/>
    </source>
</evidence>
<evidence type="ECO:0000256" key="17">
    <source>
        <dbReference type="ARBA" id="ARBA00022804"/>
    </source>
</evidence>
<feature type="chain" id="PRO_5023351663" description="Transmembrane protein gp41" evidence="32">
    <location>
        <begin position="511"/>
        <end position="856"/>
    </location>
</feature>
<dbReference type="FunFam" id="2.170.40.20:FF:000003">
    <property type="entry name" value="Envelope glycoprotein gp160"/>
    <property type="match status" value="1"/>
</dbReference>
<evidence type="ECO:0000256" key="29">
    <source>
        <dbReference type="ARBA" id="ARBA00023280"/>
    </source>
</evidence>
<comment type="subcellular location">
    <subcellularLocation>
        <location evidence="3">Host cell membrane</location>
        <topology evidence="3">Peripheral membrane protein</topology>
    </subcellularLocation>
    <subcellularLocation>
        <location evidence="1">Host cell membrane</location>
        <topology evidence="1">Single-pass type I membrane protein</topology>
    </subcellularLocation>
    <subcellularLocation>
        <location evidence="2">Host endosome membrane</location>
        <topology evidence="2">Peripheral membrane protein</topology>
    </subcellularLocation>
    <subcellularLocation>
        <location evidence="5">Host endosome membrane</location>
        <topology evidence="5">Single-pass type I membrane protein</topology>
    </subcellularLocation>
    <subcellularLocation>
        <location evidence="6">Virion membrane</location>
        <topology evidence="6">Peripheral membrane protein</topology>
    </subcellularLocation>
    <subcellularLocation>
        <location evidence="4">Virion membrane</location>
        <topology evidence="4">Single-pass type I membrane protein</topology>
    </subcellularLocation>
</comment>
<evidence type="ECO:0000256" key="27">
    <source>
        <dbReference type="ARBA" id="ARBA00023157"/>
    </source>
</evidence>
<name>A0A221SDR3_HV1</name>
<comment type="domain">
    <text evidence="32">The YXXL motif is involved in determining the exact site of viral release at the surface of infected mononuclear cells and promotes endocytosis. YXXL and di-leucine endocytosis motifs interact directly or indirectly with the clathrin adapter complexes, opperate independently, and their activities are not additive.</text>
</comment>
<keyword evidence="31 32" id="KW-1160">Virus entry into host cell</keyword>
<keyword evidence="15 32" id="KW-0053">Apoptosis</keyword>
<feature type="coiled-coil region" evidence="32">
    <location>
        <begin position="633"/>
        <end position="667"/>
    </location>
</feature>
<accession>A0A221SDR3</accession>
<evidence type="ECO:0000256" key="1">
    <source>
        <dbReference type="ARBA" id="ARBA00004402"/>
    </source>
</evidence>
<evidence type="ECO:0000256" key="11">
    <source>
        <dbReference type="ARBA" id="ARBA00022581"/>
    </source>
</evidence>
<evidence type="ECO:0000256" key="34">
    <source>
        <dbReference type="SAM" id="MobiDB-lite"/>
    </source>
</evidence>
<keyword evidence="17 32" id="KW-1161">Viral attachment to host cell</keyword>
<dbReference type="GO" id="GO:1903911">
    <property type="term" value="P:positive regulation of receptor clustering"/>
    <property type="evidence" value="ECO:0007669"/>
    <property type="project" value="UniProtKB-UniRule"/>
</dbReference>
<keyword evidence="7 32" id="KW-1168">Fusion of virus membrane with host membrane</keyword>
<dbReference type="GO" id="GO:0075512">
    <property type="term" value="P:clathrin-dependent endocytosis of virus by host cell"/>
    <property type="evidence" value="ECO:0007669"/>
    <property type="project" value="UniProtKB-UniRule"/>
</dbReference>
<evidence type="ECO:0000256" key="12">
    <source>
        <dbReference type="ARBA" id="ARBA00022595"/>
    </source>
</evidence>
<feature type="topological domain" description="Cytoplasmic" evidence="32">
    <location>
        <begin position="706"/>
        <end position="856"/>
    </location>
</feature>
<comment type="similarity">
    <text evidence="32">Belongs to the HIV-1 env protein family.</text>
</comment>
<dbReference type="SUPFAM" id="SSF58069">
    <property type="entry name" value="Virus ectodomain"/>
    <property type="match status" value="1"/>
</dbReference>
<comment type="domain">
    <text evidence="32">The membrane proximal external region (MPER) present in gp41 is a tryptophan-rich region recognized by the antibodies 2F5, Z13, and 4E10. MPER seems to play a role in fusion.</text>
</comment>
<organism evidence="37">
    <name type="scientific">Human immunodeficiency virus type 1</name>
    <name type="common">HIV-1</name>
    <dbReference type="NCBI Taxonomy" id="11676"/>
    <lineage>
        <taxon>Viruses</taxon>
        <taxon>Riboviria</taxon>
        <taxon>Pararnavirae</taxon>
        <taxon>Artverviricota</taxon>
        <taxon>Revtraviricetes</taxon>
        <taxon>Ortervirales</taxon>
        <taxon>Retroviridae</taxon>
        <taxon>Orthoretrovirinae</taxon>
        <taxon>Lentivirus</taxon>
        <taxon>Lentivirus humimdef1</taxon>
    </lineage>
</organism>
<feature type="disulfide bond" evidence="32">
    <location>
        <begin position="598"/>
        <end position="604"/>
    </location>
</feature>
<dbReference type="CDD" id="cd09909">
    <property type="entry name" value="HIV-1-like_HR1-HR2"/>
    <property type="match status" value="1"/>
</dbReference>
<comment type="caution">
    <text evidence="32 33">Lacks conserved residue(s) required for the propagation of feature annotation.</text>
</comment>
<dbReference type="GO" id="GO:0019064">
    <property type="term" value="P:fusion of virus membrane with host plasma membrane"/>
    <property type="evidence" value="ECO:0007669"/>
    <property type="project" value="UniProtKB-UniRule"/>
</dbReference>
<keyword evidence="22 32" id="KW-1133">Transmembrane helix</keyword>
<feature type="domain" description="Retroviral envelope protein GP41-like" evidence="36">
    <location>
        <begin position="530"/>
        <end position="720"/>
    </location>
</feature>
<comment type="PTM">
    <text evidence="32">Specific enzymatic cleavages in vivo yield mature proteins. Envelope glycoproteins are synthesized as a inactive precursor that is heavily N-glycosylated and processed likely by host cell furin in the Golgi to yield the mature SU and TM proteins. The cleavage site between SU and TM requires the minimal sequence [KR]-X-[KR]-R. About 2 of the 9 disulfide bonds of gp41 are reduced by P4HB/PDI, following binding to CD4 receptor.</text>
</comment>
<dbReference type="Pfam" id="PF00517">
    <property type="entry name" value="GP41"/>
    <property type="match status" value="1"/>
</dbReference>
<evidence type="ECO:0000256" key="16">
    <source>
        <dbReference type="ARBA" id="ARBA00022729"/>
    </source>
</evidence>
<evidence type="ECO:0000256" key="13">
    <source>
        <dbReference type="ARBA" id="ARBA00022685"/>
    </source>
</evidence>
<keyword evidence="10 32" id="KW-1165">Clathrin-mediated endocytosis of virus by host</keyword>
<keyword evidence="18 32" id="KW-0946">Virion</keyword>
<keyword evidence="21 32" id="KW-1164">Virus endocytosis by host</keyword>
<evidence type="ECO:0000256" key="6">
    <source>
        <dbReference type="ARBA" id="ARBA00004650"/>
    </source>
</evidence>
<keyword evidence="11 32" id="KW-0945">Host-virus interaction</keyword>
<comment type="function">
    <text evidence="32">Transmembrane protein gp41: Acts as a class I viral fusion protein. Under the current model, the protein has at least 3 conformational states: pre-fusion native state, pre-hairpin intermediate state, and post-fusion hairpin state. During fusion of viral and target intracellular membranes, the coiled coil regions (heptad repeats) assume a trimer-of-hairpins structure, positioning the fusion peptide in close proximity to the C-terminal region of the ectodomain. The formation of this structure appears to drive apposition and subsequent fusion of viral and target cell membranes. Complete fusion occurs in host cell endosomes and is dynamin-dependent, however some lipid transfer might occur at the plasma membrane. The virus undergoes clathrin-dependent internalization long before endosomal fusion, thus minimizing the surface exposure of conserved viral epitopes during fusion and reducing the efficacy of inhibitors targeting these epitopes. Membranes fusion leads to delivery of the nucleocapsid into the cytoplasm.</text>
</comment>
<evidence type="ECO:0000256" key="30">
    <source>
        <dbReference type="ARBA" id="ARBA00023288"/>
    </source>
</evidence>
<dbReference type="FunFam" id="2.170.40.20:FF:000004">
    <property type="entry name" value="Envelope glycoprotein gp160"/>
    <property type="match status" value="1"/>
</dbReference>
<evidence type="ECO:0000256" key="15">
    <source>
        <dbReference type="ARBA" id="ARBA00022703"/>
    </source>
</evidence>
<keyword evidence="8 32" id="KW-1170">Fusion of virus membrane with host endosomal membrane</keyword>
<feature type="site" description="Cleavage; by host furin" evidence="32">
    <location>
        <begin position="510"/>
        <end position="511"/>
    </location>
</feature>
<evidence type="ECO:0000256" key="19">
    <source>
        <dbReference type="ARBA" id="ARBA00022870"/>
    </source>
</evidence>
<comment type="domain">
    <text evidence="32">The CD4-binding region is targeted by the antibody b12.</text>
</comment>
<evidence type="ECO:0000256" key="28">
    <source>
        <dbReference type="ARBA" id="ARBA00023180"/>
    </source>
</evidence>
<comment type="PTM">
    <text evidence="32">Highly glycosylated by host. The high number of glycan on the protein is reffered to as 'glycan shield' because it contributes to hide protein sequence from adaptive immune system.</text>
</comment>
<evidence type="ECO:0000256" key="21">
    <source>
        <dbReference type="ARBA" id="ARBA00022890"/>
    </source>
</evidence>
<keyword evidence="27 32" id="KW-1015">Disulfide bond</keyword>
<feature type="short sequence motif" description="YXXL motif; contains endocytosis signal" evidence="32">
    <location>
        <begin position="712"/>
        <end position="715"/>
    </location>
</feature>
<proteinExistence type="inferred from homology"/>
<feature type="transmembrane region" description="Helical" evidence="33">
    <location>
        <begin position="20"/>
        <end position="40"/>
    </location>
</feature>
<keyword evidence="30 32" id="KW-0449">Lipoprotein</keyword>
<dbReference type="InterPro" id="IPR000328">
    <property type="entry name" value="GP41-like"/>
</dbReference>
<evidence type="ECO:0000256" key="10">
    <source>
        <dbReference type="ARBA" id="ARBA00022570"/>
    </source>
</evidence>
<dbReference type="GO" id="GO:0016020">
    <property type="term" value="C:membrane"/>
    <property type="evidence" value="ECO:0007669"/>
    <property type="project" value="UniProtKB-UniRule"/>
</dbReference>
<dbReference type="FunFam" id="1.10.287.210:FF:000001">
    <property type="entry name" value="Envelope glycoprotein gp160"/>
    <property type="match status" value="1"/>
</dbReference>
<dbReference type="GO" id="GO:0044175">
    <property type="term" value="C:host cell endosome membrane"/>
    <property type="evidence" value="ECO:0007669"/>
    <property type="project" value="UniProtKB-SubCell"/>
</dbReference>
<keyword evidence="29 32" id="KW-0899">Viral immunoevasion</keyword>
<evidence type="ECO:0000256" key="20">
    <source>
        <dbReference type="ARBA" id="ARBA00022879"/>
    </source>
</evidence>
<keyword evidence="19 32" id="KW-1043">Host membrane</keyword>
<evidence type="ECO:0000256" key="22">
    <source>
        <dbReference type="ARBA" id="ARBA00022989"/>
    </source>
</evidence>
<evidence type="ECO:0000256" key="5">
    <source>
        <dbReference type="ARBA" id="ARBA00004578"/>
    </source>
</evidence>
<keyword evidence="13 32" id="KW-0165">Cleavage on pair of basic residues</keyword>
<dbReference type="GO" id="GO:0019062">
    <property type="term" value="P:virion attachment to host cell"/>
    <property type="evidence" value="ECO:0007669"/>
    <property type="project" value="UniProtKB-UniRule"/>
</dbReference>
<feature type="region of interest" description="Disordered" evidence="34">
    <location>
        <begin position="719"/>
        <end position="745"/>
    </location>
</feature>
<gene>
    <name evidence="32 37" type="primary">env</name>
</gene>
<evidence type="ECO:0000256" key="32">
    <source>
        <dbReference type="HAMAP-Rule" id="MF_04083"/>
    </source>
</evidence>